<dbReference type="RefSeq" id="XP_011379282.1">
    <property type="nucleotide sequence ID" value="XM_011380980.2"/>
</dbReference>
<dbReference type="KEGG" id="pvp:105306072"/>
<feature type="compositionally biased region" description="Polar residues" evidence="1">
    <location>
        <begin position="577"/>
        <end position="588"/>
    </location>
</feature>
<dbReference type="InterPro" id="IPR040893">
    <property type="entry name" value="RADX"/>
</dbReference>
<feature type="compositionally biased region" description="Basic and acidic residues" evidence="1">
    <location>
        <begin position="594"/>
        <end position="606"/>
    </location>
</feature>
<accession>A0A6P3RL82</accession>
<sequence>MSGELEQPQAGPSRAGLNLPNPERNQTGVPGEVIRRARTQGPTSWIQKVLEQITDSPLQSVTPSEVVPVAVLAVQRYLLEGEPRDRIPKPPFYCYDVTISDGVYQEKCYLDPSLNFLVYKNILKVGIEMKIFRVSCLYNEKRLGQGILCIDNVHCGGTLDTISVETPFRNSAHEEIPERPLRGGKSHYLALWNNEDPYGDIWLTNKQPEEHNFNNTRIISLSHLEMTWNNRKNFPALLVRILHKSRLRYYGKPDKKMIEPYQTFLEVADSSGTVSVIMWNALCPEWYKSLRVGLVLLLQDYSVKKSYPFRLHPLPVDPQIKLISTMEVCLNLRDPPNNIIIIPERQVKPEWRLPKLNHRFVTRSELDNMAEKQICDVIGILVFVGRVQRSKKKENREDFWSYRWIHIADGTSQHPFIVELFSTSQPEIFENICPMTYFMCTQLKVVRNNTQVPKLLYLTTTNESRVIITGHRGQLCANDSKVKNLIRWIKTKTDSGEKKNAVIGGYYPFPPVPETFSKYRNSVKVESLLTAISEVRKEIEDLQYREQKRIAIQGIITVIKYIPHSSATENASASETFQNANRPSTSQAAGRESQSQERDDKQHQEDGPVSPQCCQTTYTSLSPTKKKRIVQGPYDKLVPVPQPDFSSQTKGNKSGIPSIFQRRESVSTSMQGKARKTISHGWESQLWREKKFGLVDHLHYSSVYPESIPRKFTVEHKSFLIQQYNSQPAKYIPPEERPPKLNDFKSARSLGHFEVTILGLNHEIAIDVAFLPMYCPEDIRASQIDTLLTCMNYSCVYPQEVNGNERVPGPRAIAGDIIKAVTELDRTHVVCILDICNLGNNKVEVCLHKIYSPDNIY</sequence>
<proteinExistence type="predicted"/>
<dbReference type="GO" id="GO:0003697">
    <property type="term" value="F:single-stranded DNA binding"/>
    <property type="evidence" value="ECO:0007669"/>
    <property type="project" value="InterPro"/>
</dbReference>
<gene>
    <name evidence="3" type="primary">CUNHXorf57</name>
</gene>
<evidence type="ECO:0000313" key="2">
    <source>
        <dbReference type="Proteomes" id="UP000515202"/>
    </source>
</evidence>
<dbReference type="Pfam" id="PF17659">
    <property type="entry name" value="RADX"/>
    <property type="match status" value="1"/>
</dbReference>
<dbReference type="PANTHER" id="PTHR14944:SF2">
    <property type="entry name" value="RPA-RELATED PROTEIN RADX"/>
    <property type="match status" value="1"/>
</dbReference>
<feature type="region of interest" description="Disordered" evidence="1">
    <location>
        <begin position="635"/>
        <end position="656"/>
    </location>
</feature>
<feature type="region of interest" description="Disordered" evidence="1">
    <location>
        <begin position="1"/>
        <end position="32"/>
    </location>
</feature>
<evidence type="ECO:0000313" key="3">
    <source>
        <dbReference type="RefSeq" id="XP_011379282.1"/>
    </source>
</evidence>
<reference evidence="3" key="1">
    <citation type="submission" date="2025-08" db="UniProtKB">
        <authorList>
            <consortium name="RefSeq"/>
        </authorList>
    </citation>
    <scope>IDENTIFICATION</scope>
    <source>
        <tissue evidence="3">Kidney</tissue>
    </source>
</reference>
<name>A0A6P3RL82_PTEVA</name>
<feature type="region of interest" description="Disordered" evidence="1">
    <location>
        <begin position="570"/>
        <end position="618"/>
    </location>
</feature>
<dbReference type="GeneID" id="105306072"/>
<dbReference type="SUPFAM" id="SSF50249">
    <property type="entry name" value="Nucleic acid-binding proteins"/>
    <property type="match status" value="2"/>
</dbReference>
<dbReference type="Proteomes" id="UP000515202">
    <property type="component" value="Unplaced"/>
</dbReference>
<dbReference type="OrthoDB" id="5965770at2759"/>
<dbReference type="AlphaFoldDB" id="A0A6P3RL82"/>
<dbReference type="Gene3D" id="2.40.50.140">
    <property type="entry name" value="Nucleic acid-binding proteins"/>
    <property type="match status" value="2"/>
</dbReference>
<evidence type="ECO:0000256" key="1">
    <source>
        <dbReference type="SAM" id="MobiDB-lite"/>
    </source>
</evidence>
<dbReference type="CTD" id="55086"/>
<keyword evidence="2" id="KW-1185">Reference proteome</keyword>
<dbReference type="InterPro" id="IPR012340">
    <property type="entry name" value="NA-bd_OB-fold"/>
</dbReference>
<dbReference type="PANTHER" id="PTHR14944">
    <property type="entry name" value="RPA-RELATED PROTEIN RADX"/>
    <property type="match status" value="1"/>
</dbReference>
<protein>
    <submittedName>
        <fullName evidence="3">RPA-related protein RADX isoform X1</fullName>
    </submittedName>
</protein>
<organism evidence="2 3">
    <name type="scientific">Pteropus vampyrus</name>
    <name type="common">Large flying fox</name>
    <dbReference type="NCBI Taxonomy" id="132908"/>
    <lineage>
        <taxon>Eukaryota</taxon>
        <taxon>Metazoa</taxon>
        <taxon>Chordata</taxon>
        <taxon>Craniata</taxon>
        <taxon>Vertebrata</taxon>
        <taxon>Euteleostomi</taxon>
        <taxon>Mammalia</taxon>
        <taxon>Eutheria</taxon>
        <taxon>Laurasiatheria</taxon>
        <taxon>Chiroptera</taxon>
        <taxon>Yinpterochiroptera</taxon>
        <taxon>Pteropodoidea</taxon>
        <taxon>Pteropodidae</taxon>
        <taxon>Pteropodinae</taxon>
        <taxon>Pteropus</taxon>
    </lineage>
</organism>